<feature type="transmembrane region" description="Helical" evidence="7">
    <location>
        <begin position="215"/>
        <end position="236"/>
    </location>
</feature>
<reference evidence="8 9" key="1">
    <citation type="journal article" date="2013" name="Genome Announc.">
        <title>Draft Genome Sequence of 'Candidatus Halobonum tyrrellensis' Strain G22, Isolated from the Hypersaline Waters of Lake Tyrrell, Australia.</title>
        <authorList>
            <person name="Ugalde J.A."/>
            <person name="Narasingarao P."/>
            <person name="Kuo S."/>
            <person name="Podell S."/>
            <person name="Allen E.E."/>
        </authorList>
    </citation>
    <scope>NUCLEOTIDE SEQUENCE [LARGE SCALE GENOMIC DNA]</scope>
    <source>
        <strain evidence="8 9">G22</strain>
    </source>
</reference>
<evidence type="ECO:0000256" key="4">
    <source>
        <dbReference type="ARBA" id="ARBA00022989"/>
    </source>
</evidence>
<evidence type="ECO:0000313" key="8">
    <source>
        <dbReference type="EMBL" id="ESP88607.1"/>
    </source>
</evidence>
<protein>
    <submittedName>
        <fullName evidence="8">Sugar ABC transporter permease</fullName>
    </submittedName>
</protein>
<evidence type="ECO:0000256" key="5">
    <source>
        <dbReference type="ARBA" id="ARBA00023136"/>
    </source>
</evidence>
<dbReference type="CDD" id="cd06580">
    <property type="entry name" value="TM_PBP1_transp_TpRbsC_like"/>
    <property type="match status" value="1"/>
</dbReference>
<comment type="subcellular location">
    <subcellularLocation>
        <location evidence="1">Cell membrane</location>
        <topology evidence="1">Multi-pass membrane protein</topology>
    </subcellularLocation>
</comment>
<feature type="transmembrane region" description="Helical" evidence="7">
    <location>
        <begin position="157"/>
        <end position="178"/>
    </location>
</feature>
<evidence type="ECO:0000256" key="1">
    <source>
        <dbReference type="ARBA" id="ARBA00004651"/>
    </source>
</evidence>
<feature type="transmembrane region" description="Helical" evidence="7">
    <location>
        <begin position="350"/>
        <end position="373"/>
    </location>
</feature>
<sequence>MSPATGVTASERGRVTPRARSPREVARVSDDGTGGPDGPDGGDPGEGSDAGVRGSVVGWLSRLARASAAERLFISGSALVLSVVIGFFIVLAAGRMTTCDTAAFALPPRVISLGPVSLGPFSWPASMGFCYDPINVYDRLFLGAFGNLAADPLNGQFATTLSETTILVFTGVAVAVAFKAGVFNIGGQGQLVVGALSTAVVVFAVAPLLSGVVGTLVLVPFGLAVGAVAGGLYGALPGALKAYADANEVITTIMLNFVATAVALYLTQDVFQDPDSFATQTRALPSYARFPSLVFPDRAGVSLLALALAVAVAVAVAYTLTRTSFGYDVRTSGLQPEAAEYGGVDAARTVVASMALSGALAGVGGAVYVLMVLGNFQTGVPDYGFDGITVSILAGNNPVGAVGAALLFGVLKSGSIVVDVGTNVPPQLVGVLRGLIVLFVAMPEFFRMVGRRVGDVAPERDRGAVATDGGERE</sequence>
<keyword evidence="2" id="KW-1003">Cell membrane</keyword>
<evidence type="ECO:0000256" key="7">
    <source>
        <dbReference type="SAM" id="Phobius"/>
    </source>
</evidence>
<feature type="transmembrane region" description="Helical" evidence="7">
    <location>
        <begin position="190"/>
        <end position="209"/>
    </location>
</feature>
<dbReference type="AlphaFoldDB" id="V4IZN5"/>
<dbReference type="eggNOG" id="arCOG00260">
    <property type="taxonomic scope" value="Archaea"/>
</dbReference>
<dbReference type="STRING" id="1324957.K933_09107"/>
<dbReference type="Pfam" id="PF02653">
    <property type="entry name" value="BPD_transp_2"/>
    <property type="match status" value="1"/>
</dbReference>
<dbReference type="PANTHER" id="PTHR47089">
    <property type="entry name" value="ABC TRANSPORTER, PERMEASE PROTEIN"/>
    <property type="match status" value="1"/>
</dbReference>
<organism evidence="8 9">
    <name type="scientific">Candidatus Halobonum tyrrellensis G22</name>
    <dbReference type="NCBI Taxonomy" id="1324957"/>
    <lineage>
        <taxon>Archaea</taxon>
        <taxon>Methanobacteriati</taxon>
        <taxon>Methanobacteriota</taxon>
        <taxon>Stenosarchaea group</taxon>
        <taxon>Halobacteria</taxon>
        <taxon>Halobacteriales</taxon>
        <taxon>Haloferacaceae</taxon>
        <taxon>Candidatus Halobonum</taxon>
    </lineage>
</organism>
<gene>
    <name evidence="8" type="ORF">K933_09107</name>
</gene>
<feature type="transmembrane region" description="Helical" evidence="7">
    <location>
        <begin position="72"/>
        <end position="94"/>
    </location>
</feature>
<dbReference type="PANTHER" id="PTHR47089:SF1">
    <property type="entry name" value="GUANOSINE ABC TRANSPORTER PERMEASE PROTEIN NUPP"/>
    <property type="match status" value="1"/>
</dbReference>
<keyword evidence="5 7" id="KW-0472">Membrane</keyword>
<proteinExistence type="predicted"/>
<name>V4IZN5_9EURY</name>
<feature type="transmembrane region" description="Helical" evidence="7">
    <location>
        <begin position="248"/>
        <end position="267"/>
    </location>
</feature>
<evidence type="ECO:0000256" key="2">
    <source>
        <dbReference type="ARBA" id="ARBA00022475"/>
    </source>
</evidence>
<evidence type="ECO:0000256" key="3">
    <source>
        <dbReference type="ARBA" id="ARBA00022692"/>
    </source>
</evidence>
<evidence type="ECO:0000313" key="9">
    <source>
        <dbReference type="Proteomes" id="UP000017840"/>
    </source>
</evidence>
<keyword evidence="4 7" id="KW-1133">Transmembrane helix</keyword>
<accession>V4IZN5</accession>
<dbReference type="InterPro" id="IPR001851">
    <property type="entry name" value="ABC_transp_permease"/>
</dbReference>
<keyword evidence="3 7" id="KW-0812">Transmembrane</keyword>
<feature type="transmembrane region" description="Helical" evidence="7">
    <location>
        <begin position="299"/>
        <end position="320"/>
    </location>
</feature>
<dbReference type="GO" id="GO:0005886">
    <property type="term" value="C:plasma membrane"/>
    <property type="evidence" value="ECO:0007669"/>
    <property type="project" value="UniProtKB-SubCell"/>
</dbReference>
<evidence type="ECO:0000256" key="6">
    <source>
        <dbReference type="SAM" id="MobiDB-lite"/>
    </source>
</evidence>
<feature type="compositionally biased region" description="Basic and acidic residues" evidence="6">
    <location>
        <begin position="21"/>
        <end position="30"/>
    </location>
</feature>
<dbReference type="EMBL" id="ASGZ01000028">
    <property type="protein sequence ID" value="ESP88607.1"/>
    <property type="molecule type" value="Genomic_DNA"/>
</dbReference>
<dbReference type="Proteomes" id="UP000017840">
    <property type="component" value="Unassembled WGS sequence"/>
</dbReference>
<dbReference type="PATRIC" id="fig|1324957.4.peg.1855"/>
<feature type="compositionally biased region" description="Gly residues" evidence="6">
    <location>
        <begin position="32"/>
        <end position="45"/>
    </location>
</feature>
<keyword evidence="9" id="KW-1185">Reference proteome</keyword>
<dbReference type="GO" id="GO:0022857">
    <property type="term" value="F:transmembrane transporter activity"/>
    <property type="evidence" value="ECO:0007669"/>
    <property type="project" value="InterPro"/>
</dbReference>
<feature type="region of interest" description="Disordered" evidence="6">
    <location>
        <begin position="1"/>
        <end position="49"/>
    </location>
</feature>
<comment type="caution">
    <text evidence="8">The sequence shown here is derived from an EMBL/GenBank/DDBJ whole genome shotgun (WGS) entry which is preliminary data.</text>
</comment>